<keyword evidence="5" id="KW-0677">Repeat</keyword>
<name>A0ABP0PG75_9DINO</name>
<evidence type="ECO:0000256" key="8">
    <source>
        <dbReference type="PROSITE-ProRule" id="PRU00282"/>
    </source>
</evidence>
<dbReference type="Pfam" id="PF00153">
    <property type="entry name" value="Mito_carr"/>
    <property type="match status" value="1"/>
</dbReference>
<proteinExistence type="inferred from homology"/>
<evidence type="ECO:0000256" key="4">
    <source>
        <dbReference type="ARBA" id="ARBA00022692"/>
    </source>
</evidence>
<evidence type="ECO:0000256" key="3">
    <source>
        <dbReference type="ARBA" id="ARBA00022448"/>
    </source>
</evidence>
<keyword evidence="3 9" id="KW-0813">Transport</keyword>
<dbReference type="EMBL" id="CAXAMN010023028">
    <property type="protein sequence ID" value="CAK9074616.1"/>
    <property type="molecule type" value="Genomic_DNA"/>
</dbReference>
<gene>
    <name evidence="12" type="ORF">CCMP2556_LOCUS36758</name>
</gene>
<comment type="caution">
    <text evidence="12">The sequence shown here is derived from an EMBL/GenBank/DDBJ whole genome shotgun (WGS) entry which is preliminary data.</text>
</comment>
<dbReference type="Proteomes" id="UP001642484">
    <property type="component" value="Unassembled WGS sequence"/>
</dbReference>
<dbReference type="Gene3D" id="1.50.40.10">
    <property type="entry name" value="Mitochondrial carrier domain"/>
    <property type="match status" value="2"/>
</dbReference>
<evidence type="ECO:0000256" key="1">
    <source>
        <dbReference type="ARBA" id="ARBA00004141"/>
    </source>
</evidence>
<comment type="similarity">
    <text evidence="2 9">Belongs to the mitochondrial carrier (TC 2.A.29) family.</text>
</comment>
<reference evidence="12 13" key="1">
    <citation type="submission" date="2024-02" db="EMBL/GenBank/DDBJ databases">
        <authorList>
            <person name="Chen Y."/>
            <person name="Shah S."/>
            <person name="Dougan E. K."/>
            <person name="Thang M."/>
            <person name="Chan C."/>
        </authorList>
    </citation>
    <scope>NUCLEOTIDE SEQUENCE [LARGE SCALE GENOMIC DNA]</scope>
</reference>
<evidence type="ECO:0000256" key="6">
    <source>
        <dbReference type="ARBA" id="ARBA00022989"/>
    </source>
</evidence>
<keyword evidence="10" id="KW-0175">Coiled coil</keyword>
<keyword evidence="4 8" id="KW-0812">Transmembrane</keyword>
<feature type="transmembrane region" description="Helical" evidence="11">
    <location>
        <begin position="316"/>
        <end position="338"/>
    </location>
</feature>
<dbReference type="InterPro" id="IPR023395">
    <property type="entry name" value="MCP_dom_sf"/>
</dbReference>
<evidence type="ECO:0000256" key="2">
    <source>
        <dbReference type="ARBA" id="ARBA00006375"/>
    </source>
</evidence>
<keyword evidence="13" id="KW-1185">Reference proteome</keyword>
<dbReference type="InterPro" id="IPR018108">
    <property type="entry name" value="MCP_transmembrane"/>
</dbReference>
<evidence type="ECO:0000256" key="11">
    <source>
        <dbReference type="SAM" id="Phobius"/>
    </source>
</evidence>
<keyword evidence="6 11" id="KW-1133">Transmembrane helix</keyword>
<sequence length="351" mass="38025">MQKLRGDSHESDAQKTERECGAVTLARHRIALQKLRSELAEAQAKQKEASAAERLALQDGQGFKRLLTTSYSSALISGAIAGSTTEVILYPLDCLKTRRQSCCASPTRGLQLYRGCGIALAGAATASAVFFVTYECMKNRLRLGETSERSGKLSGLRFTCSVMGASVAGELAASVVRVPVDLMKQRLQTGCLALPLSSSIILASFQATALRDACQRLALRHWPSSGCLQYPLYECFKIAASKWVSQGDAEHLPVGVAAVCGSAAGLISATFTTPFDLLKTRVNLRRSKGDRTETKMKELLFDEVARVYRCNGWRGFFVGAGFRAAWMSLGGFVFLGSFELAKSSLDSMRTM</sequence>
<comment type="subcellular location">
    <subcellularLocation>
        <location evidence="1">Membrane</location>
        <topology evidence="1">Multi-pass membrane protein</topology>
    </subcellularLocation>
</comment>
<organism evidence="12 13">
    <name type="scientific">Durusdinium trenchii</name>
    <dbReference type="NCBI Taxonomy" id="1381693"/>
    <lineage>
        <taxon>Eukaryota</taxon>
        <taxon>Sar</taxon>
        <taxon>Alveolata</taxon>
        <taxon>Dinophyceae</taxon>
        <taxon>Suessiales</taxon>
        <taxon>Symbiodiniaceae</taxon>
        <taxon>Durusdinium</taxon>
    </lineage>
</organism>
<keyword evidence="7 8" id="KW-0472">Membrane</keyword>
<feature type="transmembrane region" description="Helical" evidence="11">
    <location>
        <begin position="112"/>
        <end position="134"/>
    </location>
</feature>
<dbReference type="PROSITE" id="PS50920">
    <property type="entry name" value="SOLCAR"/>
    <property type="match status" value="1"/>
</dbReference>
<evidence type="ECO:0000256" key="10">
    <source>
        <dbReference type="SAM" id="Coils"/>
    </source>
</evidence>
<dbReference type="PANTHER" id="PTHR45667">
    <property type="entry name" value="S-ADENOSYLMETHIONINE MITOCHONDRIAL CARRIER PROTEIN"/>
    <property type="match status" value="1"/>
</dbReference>
<evidence type="ECO:0000313" key="12">
    <source>
        <dbReference type="EMBL" id="CAK9074616.1"/>
    </source>
</evidence>
<dbReference type="SUPFAM" id="SSF103506">
    <property type="entry name" value="Mitochondrial carrier"/>
    <property type="match status" value="1"/>
</dbReference>
<accession>A0ABP0PG75</accession>
<feature type="transmembrane region" description="Helical" evidence="11">
    <location>
        <begin position="74"/>
        <end position="92"/>
    </location>
</feature>
<evidence type="ECO:0000256" key="5">
    <source>
        <dbReference type="ARBA" id="ARBA00022737"/>
    </source>
</evidence>
<evidence type="ECO:0000256" key="7">
    <source>
        <dbReference type="ARBA" id="ARBA00023136"/>
    </source>
</evidence>
<evidence type="ECO:0008006" key="14">
    <source>
        <dbReference type="Google" id="ProtNLM"/>
    </source>
</evidence>
<protein>
    <recommendedName>
        <fullName evidence="14">Mitochondrial carrier protein</fullName>
    </recommendedName>
</protein>
<feature type="repeat" description="Solcar" evidence="8">
    <location>
        <begin position="252"/>
        <end position="344"/>
    </location>
</feature>
<evidence type="ECO:0000256" key="9">
    <source>
        <dbReference type="RuleBase" id="RU000488"/>
    </source>
</evidence>
<evidence type="ECO:0000313" key="13">
    <source>
        <dbReference type="Proteomes" id="UP001642484"/>
    </source>
</evidence>
<feature type="coiled-coil region" evidence="10">
    <location>
        <begin position="25"/>
        <end position="55"/>
    </location>
</feature>